<sequence>MNNKFESTYFRFKGAQGRCHEYELPRDSVLEEERCFFEQIREDKACKEYYDIDWDLVSSADDCEIKRLEQLVFAAFLRVRNHHAPEFALDDEHCRVLSSSNDKKVSLHIVIPTYVFENNHQHLKAFLLAFQKFWCSALCDDEDAALLKSIDDGVYSRNRNMRILGSHKFLDPSRPLQRAEWHEPSMLAEDEEFLITVIGSDSIKITSDLQEVAVERAPSTTPHATQFFEMQCYTDRPMDFELLRKVQGHCVVCEREHGQKNAYLRLAESGAIYLKCYRSSSPGKEMCKRDFALAVEIEAAMALQTPRGLTYANILDDARLLPQDHLAPPPGHLQLGQGKLEIHKQQPPSLLIRGDTGGGKTVFTGALVKANKKSRFVAITCRRSLADMLDERLCFENYQDISDIIACDRVVVQAESLYKLNLKFYWTCFDLASGCGSPAP</sequence>
<dbReference type="AlphaFoldDB" id="A0AAD4D5N1"/>
<protein>
    <submittedName>
        <fullName evidence="1">Uncharacterized protein</fullName>
    </submittedName>
</protein>
<evidence type="ECO:0000313" key="1">
    <source>
        <dbReference type="EMBL" id="KAG0268771.1"/>
    </source>
</evidence>
<dbReference type="EMBL" id="JAAAIL010001490">
    <property type="protein sequence ID" value="KAG0268771.1"/>
    <property type="molecule type" value="Genomic_DNA"/>
</dbReference>
<comment type="caution">
    <text evidence="1">The sequence shown here is derived from an EMBL/GenBank/DDBJ whole genome shotgun (WGS) entry which is preliminary data.</text>
</comment>
<accession>A0AAD4D5N1</accession>
<evidence type="ECO:0000313" key="2">
    <source>
        <dbReference type="Proteomes" id="UP001194580"/>
    </source>
</evidence>
<dbReference type="Proteomes" id="UP001194580">
    <property type="component" value="Unassembled WGS sequence"/>
</dbReference>
<gene>
    <name evidence="1" type="ORF">BGZ95_002320</name>
</gene>
<reference evidence="1" key="1">
    <citation type="journal article" date="2020" name="Fungal Divers.">
        <title>Resolving the Mortierellaceae phylogeny through synthesis of multi-gene phylogenetics and phylogenomics.</title>
        <authorList>
            <person name="Vandepol N."/>
            <person name="Liber J."/>
            <person name="Desiro A."/>
            <person name="Na H."/>
            <person name="Kennedy M."/>
            <person name="Barry K."/>
            <person name="Grigoriev I.V."/>
            <person name="Miller A.N."/>
            <person name="O'Donnell K."/>
            <person name="Stajich J.E."/>
            <person name="Bonito G."/>
        </authorList>
    </citation>
    <scope>NUCLEOTIDE SEQUENCE</scope>
    <source>
        <strain evidence="1">NRRL 28262</strain>
    </source>
</reference>
<name>A0AAD4D5N1_9FUNG</name>
<organism evidence="1 2">
    <name type="scientific">Linnemannia exigua</name>
    <dbReference type="NCBI Taxonomy" id="604196"/>
    <lineage>
        <taxon>Eukaryota</taxon>
        <taxon>Fungi</taxon>
        <taxon>Fungi incertae sedis</taxon>
        <taxon>Mucoromycota</taxon>
        <taxon>Mortierellomycotina</taxon>
        <taxon>Mortierellomycetes</taxon>
        <taxon>Mortierellales</taxon>
        <taxon>Mortierellaceae</taxon>
        <taxon>Linnemannia</taxon>
    </lineage>
</organism>
<keyword evidence="2" id="KW-1185">Reference proteome</keyword>
<proteinExistence type="predicted"/>